<reference evidence="1 2" key="1">
    <citation type="submission" date="2019-04" db="EMBL/GenBank/DDBJ databases">
        <authorList>
            <person name="Hwang J.C."/>
        </authorList>
    </citation>
    <scope>NUCLEOTIDE SEQUENCE [LARGE SCALE GENOMIC DNA]</scope>
    <source>
        <strain evidence="1 2">IMCC35002</strain>
    </source>
</reference>
<dbReference type="EMBL" id="SWCJ01000012">
    <property type="protein sequence ID" value="TKB53314.1"/>
    <property type="molecule type" value="Genomic_DNA"/>
</dbReference>
<organism evidence="1 2">
    <name type="scientific">Ferrimonas aestuarii</name>
    <dbReference type="NCBI Taxonomy" id="2569539"/>
    <lineage>
        <taxon>Bacteria</taxon>
        <taxon>Pseudomonadati</taxon>
        <taxon>Pseudomonadota</taxon>
        <taxon>Gammaproteobacteria</taxon>
        <taxon>Alteromonadales</taxon>
        <taxon>Ferrimonadaceae</taxon>
        <taxon>Ferrimonas</taxon>
    </lineage>
</organism>
<accession>A0A4U1BL79</accession>
<protein>
    <submittedName>
        <fullName evidence="1">Uncharacterized protein</fullName>
    </submittedName>
</protein>
<comment type="caution">
    <text evidence="1">The sequence shown here is derived from an EMBL/GenBank/DDBJ whole genome shotgun (WGS) entry which is preliminary data.</text>
</comment>
<keyword evidence="2" id="KW-1185">Reference proteome</keyword>
<dbReference type="AlphaFoldDB" id="A0A4U1BL79"/>
<evidence type="ECO:0000313" key="2">
    <source>
        <dbReference type="Proteomes" id="UP000305675"/>
    </source>
</evidence>
<dbReference type="RefSeq" id="WP_136864182.1">
    <property type="nucleotide sequence ID" value="NZ_SWCJ01000012.1"/>
</dbReference>
<dbReference type="Proteomes" id="UP000305675">
    <property type="component" value="Unassembled WGS sequence"/>
</dbReference>
<gene>
    <name evidence="1" type="ORF">FCL42_14695</name>
</gene>
<sequence length="98" mass="11013">MMNAEFEWSDSLSRHRADVQAIIAVGIGGGFAVLETVVGNDLWNSDSSEYFADPDDLFYEGDEPPKEPGLYRFTGYTSTLHGDEWNHHGSYEKLPLNQ</sequence>
<name>A0A4U1BL79_9GAMM</name>
<evidence type="ECO:0000313" key="1">
    <source>
        <dbReference type="EMBL" id="TKB53314.1"/>
    </source>
</evidence>
<proteinExistence type="predicted"/>